<accession>A0ACC3DMF2</accession>
<reference evidence="1" key="1">
    <citation type="submission" date="2024-09" db="EMBL/GenBank/DDBJ databases">
        <title>Black Yeasts Isolated from many extreme environments.</title>
        <authorList>
            <person name="Coleine C."/>
            <person name="Stajich J.E."/>
            <person name="Selbmann L."/>
        </authorList>
    </citation>
    <scope>NUCLEOTIDE SEQUENCE</scope>
    <source>
        <strain evidence="1">CCFEE 5737</strain>
    </source>
</reference>
<organism evidence="1 2">
    <name type="scientific">Coniosporium uncinatum</name>
    <dbReference type="NCBI Taxonomy" id="93489"/>
    <lineage>
        <taxon>Eukaryota</taxon>
        <taxon>Fungi</taxon>
        <taxon>Dikarya</taxon>
        <taxon>Ascomycota</taxon>
        <taxon>Pezizomycotina</taxon>
        <taxon>Dothideomycetes</taxon>
        <taxon>Dothideomycetes incertae sedis</taxon>
        <taxon>Coniosporium</taxon>
    </lineage>
</organism>
<dbReference type="Proteomes" id="UP001186974">
    <property type="component" value="Unassembled WGS sequence"/>
</dbReference>
<comment type="caution">
    <text evidence="1">The sequence shown here is derived from an EMBL/GenBank/DDBJ whole genome shotgun (WGS) entry which is preliminary data.</text>
</comment>
<gene>
    <name evidence="1" type="ORF">LTS18_009332</name>
</gene>
<feature type="non-terminal residue" evidence="1">
    <location>
        <position position="67"/>
    </location>
</feature>
<sequence>MSTPANSFQHYWRRGVRINGSHLALFVGLTVTIYLLGGIQTPFSGKSLMRSYQYTEEALSENDPEKL</sequence>
<protein>
    <submittedName>
        <fullName evidence="1">Uncharacterized protein</fullName>
    </submittedName>
</protein>
<dbReference type="EMBL" id="JAWDJW010002512">
    <property type="protein sequence ID" value="KAK3077779.1"/>
    <property type="molecule type" value="Genomic_DNA"/>
</dbReference>
<proteinExistence type="predicted"/>
<name>A0ACC3DMF2_9PEZI</name>
<evidence type="ECO:0000313" key="1">
    <source>
        <dbReference type="EMBL" id="KAK3077779.1"/>
    </source>
</evidence>
<evidence type="ECO:0000313" key="2">
    <source>
        <dbReference type="Proteomes" id="UP001186974"/>
    </source>
</evidence>
<keyword evidence="2" id="KW-1185">Reference proteome</keyword>